<dbReference type="Gene3D" id="3.40.50.300">
    <property type="entry name" value="P-loop containing nucleotide triphosphate hydrolases"/>
    <property type="match status" value="2"/>
</dbReference>
<reference evidence="14" key="1">
    <citation type="submission" date="2018-05" db="EMBL/GenBank/DDBJ databases">
        <authorList>
            <person name="Lanie J.A."/>
            <person name="Ng W.-L."/>
            <person name="Kazmierczak K.M."/>
            <person name="Andrzejewski T.M."/>
            <person name="Davidsen T.M."/>
            <person name="Wayne K.J."/>
            <person name="Tettelin H."/>
            <person name="Glass J.I."/>
            <person name="Rusch D."/>
            <person name="Podicherti R."/>
            <person name="Tsui H.-C.T."/>
            <person name="Winkler M.E."/>
        </authorList>
    </citation>
    <scope>NUCLEOTIDE SEQUENCE</scope>
</reference>
<name>A0A381U7V6_9ZZZZ</name>
<keyword evidence="9" id="KW-0411">Iron-sulfur</keyword>
<dbReference type="GO" id="GO:0016818">
    <property type="term" value="F:hydrolase activity, acting on acid anhydrides, in phosphorus-containing anhydrides"/>
    <property type="evidence" value="ECO:0007669"/>
    <property type="project" value="InterPro"/>
</dbReference>
<evidence type="ECO:0000256" key="4">
    <source>
        <dbReference type="ARBA" id="ARBA00022763"/>
    </source>
</evidence>
<dbReference type="GO" id="GO:0006281">
    <property type="term" value="P:DNA repair"/>
    <property type="evidence" value="ECO:0007669"/>
    <property type="project" value="UniProtKB-KW"/>
</dbReference>
<evidence type="ECO:0000256" key="9">
    <source>
        <dbReference type="ARBA" id="ARBA00023014"/>
    </source>
</evidence>
<dbReference type="SMART" id="SM00491">
    <property type="entry name" value="HELICc2"/>
    <property type="match status" value="1"/>
</dbReference>
<evidence type="ECO:0000313" key="14">
    <source>
        <dbReference type="EMBL" id="SVA23638.1"/>
    </source>
</evidence>
<keyword evidence="6" id="KW-0347">Helicase</keyword>
<evidence type="ECO:0000256" key="12">
    <source>
        <dbReference type="ARBA" id="ARBA00023235"/>
    </source>
</evidence>
<dbReference type="SUPFAM" id="SSF52540">
    <property type="entry name" value="P-loop containing nucleoside triphosphate hydrolases"/>
    <property type="match status" value="2"/>
</dbReference>
<dbReference type="GO" id="GO:0051539">
    <property type="term" value="F:4 iron, 4 sulfur cluster binding"/>
    <property type="evidence" value="ECO:0007669"/>
    <property type="project" value="UniProtKB-KW"/>
</dbReference>
<dbReference type="SMART" id="SM00488">
    <property type="entry name" value="DEXDc2"/>
    <property type="match status" value="1"/>
</dbReference>
<dbReference type="GO" id="GO:0005524">
    <property type="term" value="F:ATP binding"/>
    <property type="evidence" value="ECO:0007669"/>
    <property type="project" value="UniProtKB-KW"/>
</dbReference>
<dbReference type="GO" id="GO:0003677">
    <property type="term" value="F:DNA binding"/>
    <property type="evidence" value="ECO:0007669"/>
    <property type="project" value="UniProtKB-KW"/>
</dbReference>
<dbReference type="PANTHER" id="PTHR11472">
    <property type="entry name" value="DNA REPAIR DEAD HELICASE RAD3/XP-D SUBFAMILY MEMBER"/>
    <property type="match status" value="1"/>
</dbReference>
<proteinExistence type="predicted"/>
<dbReference type="GO" id="GO:0046872">
    <property type="term" value="F:metal ion binding"/>
    <property type="evidence" value="ECO:0007669"/>
    <property type="project" value="UniProtKB-KW"/>
</dbReference>
<accession>A0A381U7V6</accession>
<organism evidence="14">
    <name type="scientific">marine metagenome</name>
    <dbReference type="NCBI Taxonomy" id="408172"/>
    <lineage>
        <taxon>unclassified sequences</taxon>
        <taxon>metagenomes</taxon>
        <taxon>ecological metagenomes</taxon>
    </lineage>
</organism>
<dbReference type="Gene3D" id="1.10.275.40">
    <property type="match status" value="1"/>
</dbReference>
<dbReference type="GO" id="GO:0003678">
    <property type="term" value="F:DNA helicase activity"/>
    <property type="evidence" value="ECO:0007669"/>
    <property type="project" value="InterPro"/>
</dbReference>
<dbReference type="Gene3D" id="1.10.30.20">
    <property type="entry name" value="Bacterial XPD DNA helicase, FeS cluster domain"/>
    <property type="match status" value="1"/>
</dbReference>
<keyword evidence="11" id="KW-0234">DNA repair</keyword>
<evidence type="ECO:0000256" key="3">
    <source>
        <dbReference type="ARBA" id="ARBA00022741"/>
    </source>
</evidence>
<dbReference type="InterPro" id="IPR014013">
    <property type="entry name" value="Helic_SF1/SF2_ATP-bd_DinG/Rad3"/>
</dbReference>
<evidence type="ECO:0000256" key="8">
    <source>
        <dbReference type="ARBA" id="ARBA00023004"/>
    </source>
</evidence>
<dbReference type="PROSITE" id="PS51193">
    <property type="entry name" value="HELICASE_ATP_BIND_2"/>
    <property type="match status" value="1"/>
</dbReference>
<dbReference type="InterPro" id="IPR045028">
    <property type="entry name" value="DinG/Rad3-like"/>
</dbReference>
<dbReference type="Pfam" id="PF13307">
    <property type="entry name" value="Helicase_C_2"/>
    <property type="match status" value="1"/>
</dbReference>
<dbReference type="Pfam" id="PF06733">
    <property type="entry name" value="DEAD_2"/>
    <property type="match status" value="1"/>
</dbReference>
<feature type="non-terminal residue" evidence="14">
    <location>
        <position position="1"/>
    </location>
</feature>
<evidence type="ECO:0000256" key="5">
    <source>
        <dbReference type="ARBA" id="ARBA00022801"/>
    </source>
</evidence>
<evidence type="ECO:0000256" key="1">
    <source>
        <dbReference type="ARBA" id="ARBA00022485"/>
    </source>
</evidence>
<keyword evidence="5" id="KW-0378">Hydrolase</keyword>
<keyword evidence="4" id="KW-0227">DNA damage</keyword>
<protein>
    <recommendedName>
        <fullName evidence="13">Helicase ATP-binding domain-containing protein</fullName>
    </recommendedName>
</protein>
<evidence type="ECO:0000256" key="7">
    <source>
        <dbReference type="ARBA" id="ARBA00022840"/>
    </source>
</evidence>
<dbReference type="PANTHER" id="PTHR11472:SF34">
    <property type="entry name" value="REGULATOR OF TELOMERE ELONGATION HELICASE 1"/>
    <property type="match status" value="1"/>
</dbReference>
<feature type="domain" description="Helicase ATP-binding" evidence="13">
    <location>
        <begin position="101"/>
        <end position="348"/>
    </location>
</feature>
<evidence type="ECO:0000256" key="6">
    <source>
        <dbReference type="ARBA" id="ARBA00022806"/>
    </source>
</evidence>
<dbReference type="AlphaFoldDB" id="A0A381U7V6"/>
<keyword evidence="1" id="KW-0004">4Fe-4S</keyword>
<keyword evidence="10" id="KW-0238">DNA-binding</keyword>
<dbReference type="InterPro" id="IPR006554">
    <property type="entry name" value="Helicase-like_DEXD_c2"/>
</dbReference>
<dbReference type="InterPro" id="IPR027417">
    <property type="entry name" value="P-loop_NTPase"/>
</dbReference>
<sequence length="681" mass="76619">RCALVEEIKTTRSEFRQLHAYAGGLHFAQLKIYAAMLCKREYLSSCELRLTYLHPDGNEQIAFEGVATSQQLRKYFVETCRTYVNWLLLVQRLRGRRTNFLRTMDFPYTEFRDDQRNIARSCYRAFRDSGQLLVEAPTGTGKTMATLFPAAKAMGEGILERVIYATARNTGQRAAEQALNKIAANNSQLTAITLTAKEKTCFNPGVPCDPDVCSYARGYYDRLPNARKDLMANGINDRGAVERIARMHEVCPFELASDASRWVDVVVCDYNHVFDPVFNRVRQLGNGTTQAGLLIDEAHQLGNRVQEMLSTRIDRSQLKRLEASSTLDGVANKIRSIDRALANLGRTYLPEGGELVLPEVPKALIRAVDRFLRVVFDDGAERTFDDFKEFVFTAHRFHKGSFWYDDEAFRYFLTREGSLITVQMRCLKPGSYIREVVDDFRGSVRFSGTLSPATIFQTMHGCEGPALRSTPSYGTHNTGVYVVPDISTFFRDRATTAPMVANVIRSVVKASLGNYLVAFPSFEYMRLVQDFCCFDAELLSQERSMSLEDQGAFIEWINTPHSTRVGFVVLGGVFTESVDFRSDVLRGAVVVGPGIPPRSLVRDTLAENDGSDEIAYRQPGMTRVVQAAGRVARGPMDRGVVVMIDPRFAEPAYQKYFPHHWRPHRVIGSAIGNALANFWSS</sequence>
<dbReference type="InterPro" id="IPR042493">
    <property type="entry name" value="XPD_DNA_FeS"/>
</dbReference>
<keyword evidence="12" id="KW-0413">Isomerase</keyword>
<keyword evidence="8" id="KW-0408">Iron</keyword>
<evidence type="ECO:0000256" key="10">
    <source>
        <dbReference type="ARBA" id="ARBA00023125"/>
    </source>
</evidence>
<evidence type="ECO:0000256" key="2">
    <source>
        <dbReference type="ARBA" id="ARBA00022723"/>
    </source>
</evidence>
<gene>
    <name evidence="14" type="ORF">METZ01_LOCUS76492</name>
</gene>
<dbReference type="EMBL" id="UINC01005802">
    <property type="protein sequence ID" value="SVA23638.1"/>
    <property type="molecule type" value="Genomic_DNA"/>
</dbReference>
<keyword evidence="7" id="KW-0067">ATP-binding</keyword>
<keyword evidence="2" id="KW-0479">Metal-binding</keyword>
<dbReference type="InterPro" id="IPR006555">
    <property type="entry name" value="ATP-dep_Helicase_C"/>
</dbReference>
<dbReference type="InterPro" id="IPR010614">
    <property type="entry name" value="RAD3-like_helicase_DEAD"/>
</dbReference>
<evidence type="ECO:0000256" key="11">
    <source>
        <dbReference type="ARBA" id="ARBA00023204"/>
    </source>
</evidence>
<keyword evidence="3" id="KW-0547">Nucleotide-binding</keyword>
<evidence type="ECO:0000259" key="13">
    <source>
        <dbReference type="PROSITE" id="PS51193"/>
    </source>
</evidence>